<evidence type="ECO:0000256" key="1">
    <source>
        <dbReference type="SAM" id="Coils"/>
    </source>
</evidence>
<gene>
    <name evidence="2" type="primary">TBLA0D02610</name>
    <name evidence="2" type="ORF">TBLA_0D02610</name>
</gene>
<dbReference type="InParanoid" id="I2H312"/>
<dbReference type="STRING" id="1071380.I2H312"/>
<sequence>MSNDENDRILELEEQKRILLRKKQELLDRIEKYKNLNKDDNDDDEEDEDESWKGLIYNNSFPKPNDLSNENSKLFKIDGNSNIEDELLSKLDTLPILNKDLRLKYLQRAYPFVDIKILDTSINDSKLQFEISFKNKHTNNSVQFEMISEQNKITSFKVINSDNFSSCNLKNISSPNILLNLIELDRLEFKRHKFFQRLSNKISQKNQNINIEIIENNSCLKLNRLIFRNFPNENIKLDLYIYWNIQLDTTTNEINTDWFIKLNKNDQLLKNKIDLNVIWRKLIKEYGIEVGTEELIKICLFPT</sequence>
<dbReference type="GeneID" id="14495800"/>
<dbReference type="FunCoup" id="I2H312">
    <property type="interactions" value="153"/>
</dbReference>
<dbReference type="AlphaFoldDB" id="I2H312"/>
<dbReference type="KEGG" id="tbl:TBLA_0D02610"/>
<dbReference type="RefSeq" id="XP_004180283.1">
    <property type="nucleotide sequence ID" value="XM_004180235.1"/>
</dbReference>
<proteinExistence type="predicted"/>
<evidence type="ECO:0000313" key="2">
    <source>
        <dbReference type="EMBL" id="CCH60764.1"/>
    </source>
</evidence>
<keyword evidence="3" id="KW-1185">Reference proteome</keyword>
<feature type="coiled-coil region" evidence="1">
    <location>
        <begin position="2"/>
        <end position="43"/>
    </location>
</feature>
<dbReference type="Proteomes" id="UP000002866">
    <property type="component" value="Chromosome 4"/>
</dbReference>
<keyword evidence="1" id="KW-0175">Coiled coil</keyword>
<protein>
    <submittedName>
        <fullName evidence="2">Uncharacterized protein</fullName>
    </submittedName>
</protein>
<reference evidence="2 3" key="1">
    <citation type="journal article" date="2011" name="Proc. Natl. Acad. Sci. U.S.A.">
        <title>Evolutionary erosion of yeast sex chromosomes by mating-type switching accidents.</title>
        <authorList>
            <person name="Gordon J.L."/>
            <person name="Armisen D."/>
            <person name="Proux-Wera E."/>
            <person name="Oheigeartaigh S.S."/>
            <person name="Byrne K.P."/>
            <person name="Wolfe K.H."/>
        </authorList>
    </citation>
    <scope>NUCLEOTIDE SEQUENCE [LARGE SCALE GENOMIC DNA]</scope>
    <source>
        <strain evidence="3">ATCC 34711 / CBS 6284 / DSM 70876 / NBRC 10599 / NRRL Y-10934 / UCD 77-7</strain>
    </source>
</reference>
<organism evidence="2 3">
    <name type="scientific">Henningerozyma blattae (strain ATCC 34711 / CBS 6284 / DSM 70876 / NBRC 10599 / NRRL Y-10934 / UCD 77-7)</name>
    <name type="common">Yeast</name>
    <name type="synonym">Tetrapisispora blattae</name>
    <dbReference type="NCBI Taxonomy" id="1071380"/>
    <lineage>
        <taxon>Eukaryota</taxon>
        <taxon>Fungi</taxon>
        <taxon>Dikarya</taxon>
        <taxon>Ascomycota</taxon>
        <taxon>Saccharomycotina</taxon>
        <taxon>Saccharomycetes</taxon>
        <taxon>Saccharomycetales</taxon>
        <taxon>Saccharomycetaceae</taxon>
        <taxon>Henningerozyma</taxon>
    </lineage>
</organism>
<name>I2H312_HENB6</name>
<evidence type="ECO:0000313" key="3">
    <source>
        <dbReference type="Proteomes" id="UP000002866"/>
    </source>
</evidence>
<accession>I2H312</accession>
<dbReference type="HOGENOM" id="CLU_062277_0_0_1"/>
<dbReference type="EMBL" id="HE806319">
    <property type="protein sequence ID" value="CCH60764.1"/>
    <property type="molecule type" value="Genomic_DNA"/>
</dbReference>
<dbReference type="OrthoDB" id="4036276at2759"/>